<dbReference type="RefSeq" id="WP_111146609.1">
    <property type="nucleotide sequence ID" value="NZ_QKRB01000043.1"/>
</dbReference>
<proteinExistence type="predicted"/>
<dbReference type="EMBL" id="QKRB01000043">
    <property type="protein sequence ID" value="PZD95864.1"/>
    <property type="molecule type" value="Genomic_DNA"/>
</dbReference>
<feature type="transmembrane region" description="Helical" evidence="1">
    <location>
        <begin position="60"/>
        <end position="81"/>
    </location>
</feature>
<organism evidence="2 3">
    <name type="scientific">Paenibacillus sambharensis</name>
    <dbReference type="NCBI Taxonomy" id="1803190"/>
    <lineage>
        <taxon>Bacteria</taxon>
        <taxon>Bacillati</taxon>
        <taxon>Bacillota</taxon>
        <taxon>Bacilli</taxon>
        <taxon>Bacillales</taxon>
        <taxon>Paenibacillaceae</taxon>
        <taxon>Paenibacillus</taxon>
    </lineage>
</organism>
<feature type="transmembrane region" description="Helical" evidence="1">
    <location>
        <begin position="88"/>
        <end position="108"/>
    </location>
</feature>
<comment type="caution">
    <text evidence="2">The sequence shown here is derived from an EMBL/GenBank/DDBJ whole genome shotgun (WGS) entry which is preliminary data.</text>
</comment>
<evidence type="ECO:0000256" key="1">
    <source>
        <dbReference type="SAM" id="Phobius"/>
    </source>
</evidence>
<keyword evidence="1" id="KW-0472">Membrane</keyword>
<gene>
    <name evidence="2" type="ORF">DNH61_10465</name>
</gene>
<feature type="transmembrane region" description="Helical" evidence="1">
    <location>
        <begin position="128"/>
        <end position="151"/>
    </location>
</feature>
<dbReference type="AlphaFoldDB" id="A0A2W1LN37"/>
<keyword evidence="1" id="KW-0812">Transmembrane</keyword>
<feature type="transmembrane region" description="Helical" evidence="1">
    <location>
        <begin position="172"/>
        <end position="194"/>
    </location>
</feature>
<name>A0A2W1LN37_9BACL</name>
<protein>
    <submittedName>
        <fullName evidence="2">Permease</fullName>
    </submittedName>
</protein>
<accession>A0A2W1LN37</accession>
<sequence>MFAGHFGLAAIIKAKQPQVPLWALMVGTQLLDIAFVPLFLTGVETIETIRDGHGGAYIHAGYSHSLASALLLSFLAGLLSWRQWGRSSGLVIAGTVFSHWLLDLLVHRPDIPLLPGNSGELSLMGLGLWNWPIISISVETLLVLAGAVLYFRSAVKRSESAAVFHKAGRGRALLAGSVVGLLLILSLVTDLMGIN</sequence>
<dbReference type="Proteomes" id="UP000249522">
    <property type="component" value="Unassembled WGS sequence"/>
</dbReference>
<dbReference type="OrthoDB" id="327431at2"/>
<keyword evidence="1" id="KW-1133">Transmembrane helix</keyword>
<reference evidence="2 3" key="1">
    <citation type="submission" date="2018-06" db="EMBL/GenBank/DDBJ databases">
        <title>Paenibacillus imtechensis sp. nov.</title>
        <authorList>
            <person name="Pinnaka A.K."/>
            <person name="Singh H."/>
            <person name="Kaur M."/>
        </authorList>
    </citation>
    <scope>NUCLEOTIDE SEQUENCE [LARGE SCALE GENOMIC DNA]</scope>
    <source>
        <strain evidence="2 3">SMB1</strain>
    </source>
</reference>
<feature type="transmembrane region" description="Helical" evidence="1">
    <location>
        <begin position="21"/>
        <end position="40"/>
    </location>
</feature>
<keyword evidence="3" id="KW-1185">Reference proteome</keyword>
<evidence type="ECO:0000313" key="3">
    <source>
        <dbReference type="Proteomes" id="UP000249522"/>
    </source>
</evidence>
<dbReference type="InterPro" id="IPR007404">
    <property type="entry name" value="YdjM-like"/>
</dbReference>
<evidence type="ECO:0000313" key="2">
    <source>
        <dbReference type="EMBL" id="PZD95864.1"/>
    </source>
</evidence>
<dbReference type="Pfam" id="PF04307">
    <property type="entry name" value="YdjM"/>
    <property type="match status" value="1"/>
</dbReference>